<feature type="region of interest" description="Disordered" evidence="1">
    <location>
        <begin position="69"/>
        <end position="111"/>
    </location>
</feature>
<dbReference type="Gramene" id="TraesLAC3A03G01336620.1">
    <property type="protein sequence ID" value="TraesLAC3A03G01336620.1"/>
    <property type="gene ID" value="TraesLAC3A03G01336620"/>
</dbReference>
<dbReference type="AlphaFoldDB" id="A0A3B6EH45"/>
<organism evidence="2">
    <name type="scientific">Triticum aestivum</name>
    <name type="common">Wheat</name>
    <dbReference type="NCBI Taxonomy" id="4565"/>
    <lineage>
        <taxon>Eukaryota</taxon>
        <taxon>Viridiplantae</taxon>
        <taxon>Streptophyta</taxon>
        <taxon>Embryophyta</taxon>
        <taxon>Tracheophyta</taxon>
        <taxon>Spermatophyta</taxon>
        <taxon>Magnoliopsida</taxon>
        <taxon>Liliopsida</taxon>
        <taxon>Poales</taxon>
        <taxon>Poaceae</taxon>
        <taxon>BOP clade</taxon>
        <taxon>Pooideae</taxon>
        <taxon>Triticodae</taxon>
        <taxon>Triticeae</taxon>
        <taxon>Triticinae</taxon>
        <taxon>Triticum</taxon>
    </lineage>
</organism>
<dbReference type="Gramene" id="TraesRN3A0100507400.1">
    <property type="protein sequence ID" value="TraesRN3A0100507400.1"/>
    <property type="gene ID" value="TraesRN3A0100507400"/>
</dbReference>
<protein>
    <submittedName>
        <fullName evidence="2">Uncharacterized protein</fullName>
    </submittedName>
</protein>
<dbReference type="Gramene" id="TraesROB_scaffold_004782_01G000100.1">
    <property type="protein sequence ID" value="TraesROB_scaffold_004782_01G000100.1"/>
    <property type="gene ID" value="TraesROB_scaffold_004782_01G000100"/>
</dbReference>
<sequence>MAERKGCHDNISVLVTQLRYRFKREVCRCVEHARDGGRLAVVVRSATGGAEDVNGWALAHTHAEGKVSRWRPWLHAPEKQRGPMRETGMRPQGGDEEVAGAGIWRDGSAVA</sequence>
<dbReference type="Gramene" id="TraesARI3A03G01413110.1">
    <property type="protein sequence ID" value="TraesARI3A03G01413110.1"/>
    <property type="gene ID" value="TraesARI3A03G01413110"/>
</dbReference>
<dbReference type="Gramene" id="TraesCAD_scaffold_006063_01G000100.1">
    <property type="protein sequence ID" value="TraesCAD_scaffold_006063_01G000100.1"/>
    <property type="gene ID" value="TraesCAD_scaffold_006063_01G000100"/>
</dbReference>
<evidence type="ECO:0000256" key="1">
    <source>
        <dbReference type="SAM" id="MobiDB-lite"/>
    </source>
</evidence>
<proteinExistence type="predicted"/>
<dbReference type="Proteomes" id="UP000019116">
    <property type="component" value="Chromosome 3A"/>
</dbReference>
<dbReference type="Gramene" id="TraesSYM3A03G01414670.1">
    <property type="protein sequence ID" value="TraesSYM3A03G01414670.1"/>
    <property type="gene ID" value="TraesSYM3A03G01414670"/>
</dbReference>
<dbReference type="EnsemblPlants" id="TraesCS3A02G197100.1">
    <property type="protein sequence ID" value="TraesCS3A02G197100.1"/>
    <property type="gene ID" value="TraesCS3A02G197100"/>
</dbReference>
<dbReference type="Gramene" id="TraesPARA_EIv1.0_0818370.1">
    <property type="protein sequence ID" value="TraesPARA_EIv1.0_0818370.1.CDS"/>
    <property type="gene ID" value="TraesPARA_EIv1.0_0818370"/>
</dbReference>
<accession>A0A3B6EH45</accession>
<dbReference type="Gramene" id="TraesCLE_scaffold_003092_01G000100.1">
    <property type="protein sequence ID" value="TraesCLE_scaffold_003092_01G000100.1"/>
    <property type="gene ID" value="TraesCLE_scaffold_003092_01G000100"/>
</dbReference>
<dbReference type="OMA" id="CHSNISV"/>
<dbReference type="Gramene" id="TraesCS3A02G197100.1">
    <property type="protein sequence ID" value="TraesCS3A02G197100.1"/>
    <property type="gene ID" value="TraesCS3A02G197100"/>
</dbReference>
<dbReference type="Gramene" id="TraesWEE_scaffold_030992_01G000100.1">
    <property type="protein sequence ID" value="TraesWEE_scaffold_030992_01G000100.1"/>
    <property type="gene ID" value="TraesWEE_scaffold_030992_01G000100"/>
</dbReference>
<keyword evidence="3" id="KW-1185">Reference proteome</keyword>
<reference evidence="2" key="2">
    <citation type="submission" date="2018-10" db="UniProtKB">
        <authorList>
            <consortium name="EnsemblPlants"/>
        </authorList>
    </citation>
    <scope>IDENTIFICATION</scope>
</reference>
<reference evidence="2" key="1">
    <citation type="submission" date="2018-08" db="EMBL/GenBank/DDBJ databases">
        <authorList>
            <person name="Rossello M."/>
        </authorList>
    </citation>
    <scope>NUCLEOTIDE SEQUENCE [LARGE SCALE GENOMIC DNA]</scope>
    <source>
        <strain evidence="2">cv. Chinese Spring</strain>
    </source>
</reference>
<dbReference type="Gramene" id="TraesNOR3A03G01413160.1">
    <property type="protein sequence ID" value="TraesNOR3A03G01413160.1"/>
    <property type="gene ID" value="TraesNOR3A03G01413160"/>
</dbReference>
<dbReference type="Gramene" id="TraesMAC3A03G01391180.1">
    <property type="protein sequence ID" value="TraesMAC3A03G01391180.1"/>
    <property type="gene ID" value="TraesMAC3A03G01391180"/>
</dbReference>
<name>A0A3B6EH45_WHEAT</name>
<dbReference type="Gramene" id="TraesSTA3A03G01384030.1">
    <property type="protein sequence ID" value="TraesSTA3A03G01384030.1"/>
    <property type="gene ID" value="TraesSTA3A03G01384030"/>
</dbReference>
<evidence type="ECO:0000313" key="2">
    <source>
        <dbReference type="EnsemblPlants" id="TraesCS3A02G197100.1"/>
    </source>
</evidence>
<dbReference type="Gramene" id="TraesJAG3A03G01405170.1">
    <property type="protein sequence ID" value="TraesJAG3A03G01405170.1"/>
    <property type="gene ID" value="TraesJAG3A03G01405170"/>
</dbReference>
<dbReference type="Gramene" id="TraesJUL3A03G01404790.1">
    <property type="protein sequence ID" value="TraesJUL3A03G01404790.1"/>
    <property type="gene ID" value="TraesJUL3A03G01404790"/>
</dbReference>
<feature type="compositionally biased region" description="Basic and acidic residues" evidence="1">
    <location>
        <begin position="76"/>
        <end position="88"/>
    </location>
</feature>
<evidence type="ECO:0000313" key="3">
    <source>
        <dbReference type="Proteomes" id="UP000019116"/>
    </source>
</evidence>
<dbReference type="Gramene" id="TraesCS3A03G0496800.1">
    <property type="protein sequence ID" value="TraesCS3A03G0496800.1.CDS"/>
    <property type="gene ID" value="TraesCS3A03G0496800"/>
</dbReference>